<evidence type="ECO:0000256" key="1">
    <source>
        <dbReference type="ARBA" id="ARBA00004571"/>
    </source>
</evidence>
<evidence type="ECO:0000313" key="14">
    <source>
        <dbReference type="Proteomes" id="UP000326903"/>
    </source>
</evidence>
<sequence>MKKFLLLSMLMCAVFSTVSAQTRKITGQVLDDKTGNPFSGVSIVENGTNNGTTTDQNGRFSLNIPAQGKVVLNVTHTGYVDQTITVNKQTTLTITLAEEVKQLSDVVVVGYGTVRKKDLTGAVGIIGAADITRANPTNATQALQGQVPGVVITKGNNQPGQPFSIDIRGENTITGVTEPLVVIDGIVGGRLRDINPADIESIDILKDASSTAIYGSRGANGVVIITSKKGKSGRPKVTLDSYIGNKRPSHLPDMQTAQQFYKSMYTDVILNNGTPASFSSNELSQINNNQTTNWVGLLTKPSTNAGATVAVTGGSPGTTYRFSGSYIQEDGNIPNSTFKKYSLNGALDSKINHFLRIGFTAFANYNDNPTGSLEALRSAFRARPTGVVYYKDLVNPSDGYDLTEGPWNGYAVWMGIKDNQVLNPLVEADFANTREEVKAANEMGSAFAEITLMKGLTFKSTISVSNIDTRTGDYRGTYSKDRNGLKLPRATYSTADLKAYTLDNQLNYNYSQGKSRLNVTALQSAYKNTAETYSIAVQNLPYASGWYNLGTAGLSNITAVSSNYQQNTLESYMGRINYSYNDKYLLTLTGRGDGASQLANRNKWAFFPSGAFAWRAGDEKFIEQTKIFSNLKLRLSYGQVGNANVSPYSTQAQVLNTIYSYNQNVGNGFAPGTLANSNLKWERSEEVNLGLDMGFFNNRISATIEIYKRNTKDLILQENLPTSTGFKTVTANVGQISNKGIELGLNTENVITRNFSWSTNLNFSANKNKVVSLANGVTSIISGTTILEVGKPVKSYYDYRYAGIWQIPDSAQAATFHQLPGQVKVIDSNGDEVISTSTGKDDRQVLGTQLPKYTIGMTNHFNYKDFDLSFLMYYRNGTIFQNNLFGGGTMADYTNSRYEHIVLNYWTRNNPTNDMYGVGISQPYKNAIAYQNANFLRVSDITLGYTMPKVKLDKFSIDRMRIYIQVSNPFVFTKYKSLDPEYNSSTYIDDVPYTLYTFGLNLGF</sequence>
<dbReference type="Gene3D" id="2.170.130.10">
    <property type="entry name" value="TonB-dependent receptor, plug domain"/>
    <property type="match status" value="1"/>
</dbReference>
<dbReference type="InterPro" id="IPR036942">
    <property type="entry name" value="Beta-barrel_TonB_sf"/>
</dbReference>
<dbReference type="Pfam" id="PF07715">
    <property type="entry name" value="Plug"/>
    <property type="match status" value="1"/>
</dbReference>
<keyword evidence="6 8" id="KW-0472">Membrane</keyword>
<name>A0A5J5IJI3_9BACT</name>
<dbReference type="SUPFAM" id="SSF49464">
    <property type="entry name" value="Carboxypeptidase regulatory domain-like"/>
    <property type="match status" value="1"/>
</dbReference>
<comment type="subcellular location">
    <subcellularLocation>
        <location evidence="1 8">Cell outer membrane</location>
        <topology evidence="1 8">Multi-pass membrane protein</topology>
    </subcellularLocation>
</comment>
<dbReference type="Gene3D" id="2.60.40.1120">
    <property type="entry name" value="Carboxypeptidase-like, regulatory domain"/>
    <property type="match status" value="1"/>
</dbReference>
<dbReference type="Gene3D" id="2.40.170.20">
    <property type="entry name" value="TonB-dependent receptor, beta-barrel domain"/>
    <property type="match status" value="1"/>
</dbReference>
<evidence type="ECO:0000256" key="10">
    <source>
        <dbReference type="SAM" id="SignalP"/>
    </source>
</evidence>
<evidence type="ECO:0000256" key="7">
    <source>
        <dbReference type="ARBA" id="ARBA00023237"/>
    </source>
</evidence>
<gene>
    <name evidence="13" type="ORF">FW778_04020</name>
</gene>
<dbReference type="Pfam" id="PF13715">
    <property type="entry name" value="CarbopepD_reg_2"/>
    <property type="match status" value="1"/>
</dbReference>
<dbReference type="RefSeq" id="WP_150413299.1">
    <property type="nucleotide sequence ID" value="NZ_VYQF01000001.1"/>
</dbReference>
<keyword evidence="14" id="KW-1185">Reference proteome</keyword>
<reference evidence="13 14" key="1">
    <citation type="submission" date="2019-09" db="EMBL/GenBank/DDBJ databases">
        <title>Draft genome sequence of Ginsengibacter sp. BR5-29.</title>
        <authorList>
            <person name="Im W.-T."/>
        </authorList>
    </citation>
    <scope>NUCLEOTIDE SEQUENCE [LARGE SCALE GENOMIC DNA]</scope>
    <source>
        <strain evidence="13 14">BR5-29</strain>
    </source>
</reference>
<evidence type="ECO:0000256" key="2">
    <source>
        <dbReference type="ARBA" id="ARBA00022448"/>
    </source>
</evidence>
<protein>
    <submittedName>
        <fullName evidence="13">TonB-dependent receptor</fullName>
    </submittedName>
</protein>
<accession>A0A5J5IJI3</accession>
<dbReference type="InterPro" id="IPR012910">
    <property type="entry name" value="Plug_dom"/>
</dbReference>
<dbReference type="Pfam" id="PF00593">
    <property type="entry name" value="TonB_dep_Rec_b-barrel"/>
    <property type="match status" value="1"/>
</dbReference>
<dbReference type="NCBIfam" id="TIGR04056">
    <property type="entry name" value="OMP_RagA_SusC"/>
    <property type="match status" value="1"/>
</dbReference>
<evidence type="ECO:0000256" key="3">
    <source>
        <dbReference type="ARBA" id="ARBA00022452"/>
    </source>
</evidence>
<evidence type="ECO:0000256" key="6">
    <source>
        <dbReference type="ARBA" id="ARBA00023136"/>
    </source>
</evidence>
<feature type="chain" id="PRO_5023818352" evidence="10">
    <location>
        <begin position="21"/>
        <end position="1004"/>
    </location>
</feature>
<keyword evidence="3 8" id="KW-1134">Transmembrane beta strand</keyword>
<comment type="caution">
    <text evidence="13">The sequence shown here is derived from an EMBL/GenBank/DDBJ whole genome shotgun (WGS) entry which is preliminary data.</text>
</comment>
<evidence type="ECO:0000256" key="4">
    <source>
        <dbReference type="ARBA" id="ARBA00022692"/>
    </source>
</evidence>
<dbReference type="InterPro" id="IPR037066">
    <property type="entry name" value="Plug_dom_sf"/>
</dbReference>
<evidence type="ECO:0000256" key="9">
    <source>
        <dbReference type="RuleBase" id="RU003357"/>
    </source>
</evidence>
<dbReference type="NCBIfam" id="TIGR04057">
    <property type="entry name" value="SusC_RagA_signa"/>
    <property type="match status" value="1"/>
</dbReference>
<evidence type="ECO:0000259" key="11">
    <source>
        <dbReference type="Pfam" id="PF00593"/>
    </source>
</evidence>
<proteinExistence type="inferred from homology"/>
<organism evidence="13 14">
    <name type="scientific">Ginsengibacter hankyongi</name>
    <dbReference type="NCBI Taxonomy" id="2607284"/>
    <lineage>
        <taxon>Bacteria</taxon>
        <taxon>Pseudomonadati</taxon>
        <taxon>Bacteroidota</taxon>
        <taxon>Chitinophagia</taxon>
        <taxon>Chitinophagales</taxon>
        <taxon>Chitinophagaceae</taxon>
        <taxon>Ginsengibacter</taxon>
    </lineage>
</organism>
<dbReference type="GO" id="GO:0009279">
    <property type="term" value="C:cell outer membrane"/>
    <property type="evidence" value="ECO:0007669"/>
    <property type="project" value="UniProtKB-SubCell"/>
</dbReference>
<dbReference type="InterPro" id="IPR000531">
    <property type="entry name" value="Beta-barrel_TonB"/>
</dbReference>
<dbReference type="InterPro" id="IPR008969">
    <property type="entry name" value="CarboxyPept-like_regulatory"/>
</dbReference>
<keyword evidence="5 9" id="KW-0798">TonB box</keyword>
<dbReference type="Proteomes" id="UP000326903">
    <property type="component" value="Unassembled WGS sequence"/>
</dbReference>
<dbReference type="InterPro" id="IPR023996">
    <property type="entry name" value="TonB-dep_OMP_SusC/RagA"/>
</dbReference>
<keyword evidence="13" id="KW-0675">Receptor</keyword>
<keyword evidence="7 8" id="KW-0998">Cell outer membrane</keyword>
<keyword evidence="10" id="KW-0732">Signal</keyword>
<dbReference type="AlphaFoldDB" id="A0A5J5IJI3"/>
<dbReference type="InterPro" id="IPR039426">
    <property type="entry name" value="TonB-dep_rcpt-like"/>
</dbReference>
<keyword evidence="2 8" id="KW-0813">Transport</keyword>
<dbReference type="EMBL" id="VYQF01000001">
    <property type="protein sequence ID" value="KAA9041210.1"/>
    <property type="molecule type" value="Genomic_DNA"/>
</dbReference>
<dbReference type="PROSITE" id="PS52016">
    <property type="entry name" value="TONB_DEPENDENT_REC_3"/>
    <property type="match status" value="1"/>
</dbReference>
<dbReference type="SUPFAM" id="SSF56935">
    <property type="entry name" value="Porins"/>
    <property type="match status" value="1"/>
</dbReference>
<evidence type="ECO:0000313" key="13">
    <source>
        <dbReference type="EMBL" id="KAA9041210.1"/>
    </source>
</evidence>
<keyword evidence="4 8" id="KW-0812">Transmembrane</keyword>
<evidence type="ECO:0000256" key="8">
    <source>
        <dbReference type="PROSITE-ProRule" id="PRU01360"/>
    </source>
</evidence>
<feature type="domain" description="TonB-dependent receptor-like beta-barrel" evidence="11">
    <location>
        <begin position="462"/>
        <end position="968"/>
    </location>
</feature>
<comment type="similarity">
    <text evidence="8 9">Belongs to the TonB-dependent receptor family.</text>
</comment>
<feature type="domain" description="TonB-dependent receptor plug" evidence="12">
    <location>
        <begin position="116"/>
        <end position="222"/>
    </location>
</feature>
<feature type="signal peptide" evidence="10">
    <location>
        <begin position="1"/>
        <end position="20"/>
    </location>
</feature>
<evidence type="ECO:0000256" key="5">
    <source>
        <dbReference type="ARBA" id="ARBA00023077"/>
    </source>
</evidence>
<evidence type="ECO:0000259" key="12">
    <source>
        <dbReference type="Pfam" id="PF07715"/>
    </source>
</evidence>
<dbReference type="InterPro" id="IPR023997">
    <property type="entry name" value="TonB-dep_OMP_SusC/RagA_CS"/>
</dbReference>